<dbReference type="GO" id="GO:0016491">
    <property type="term" value="F:oxidoreductase activity"/>
    <property type="evidence" value="ECO:0007669"/>
    <property type="project" value="UniProtKB-KW"/>
</dbReference>
<dbReference type="Proteomes" id="UP000485484">
    <property type="component" value="Unassembled WGS sequence"/>
</dbReference>
<dbReference type="InterPro" id="IPR000683">
    <property type="entry name" value="Gfo/Idh/MocA-like_OxRdtase_N"/>
</dbReference>
<evidence type="ECO:0000259" key="1">
    <source>
        <dbReference type="Pfam" id="PF01408"/>
    </source>
</evidence>
<reference evidence="3" key="1">
    <citation type="submission" date="2017-02" db="EMBL/GenBank/DDBJ databases">
        <title>Delving into the versatile metabolic prowess of the omnipresent phylum Bacteroidetes.</title>
        <authorList>
            <person name="Nobu M.K."/>
            <person name="Mei R."/>
            <person name="Narihiro T."/>
            <person name="Kuroda K."/>
            <person name="Liu W.-T."/>
        </authorList>
    </citation>
    <scope>NUCLEOTIDE SEQUENCE</scope>
    <source>
        <strain evidence="3">ADurb.Bin417</strain>
    </source>
</reference>
<keyword evidence="3" id="KW-0560">Oxidoreductase</keyword>
<proteinExistence type="predicted"/>
<evidence type="ECO:0000259" key="2">
    <source>
        <dbReference type="Pfam" id="PF22725"/>
    </source>
</evidence>
<dbReference type="Gene3D" id="3.40.50.720">
    <property type="entry name" value="NAD(P)-binding Rossmann-like Domain"/>
    <property type="match status" value="1"/>
</dbReference>
<dbReference type="PANTHER" id="PTHR43377">
    <property type="entry name" value="BILIVERDIN REDUCTASE A"/>
    <property type="match status" value="1"/>
</dbReference>
<dbReference type="InterPro" id="IPR055170">
    <property type="entry name" value="GFO_IDH_MocA-like_dom"/>
</dbReference>
<dbReference type="InterPro" id="IPR051450">
    <property type="entry name" value="Gfo/Idh/MocA_Oxidoreductases"/>
</dbReference>
<gene>
    <name evidence="3" type="primary">ycjS_2</name>
    <name evidence="3" type="ORF">BWY73_00732</name>
</gene>
<dbReference type="InterPro" id="IPR036291">
    <property type="entry name" value="NAD(P)-bd_dom_sf"/>
</dbReference>
<evidence type="ECO:0000313" key="3">
    <source>
        <dbReference type="EMBL" id="OPZ92588.1"/>
    </source>
</evidence>
<feature type="domain" description="Gfo/Idh/MocA-like oxidoreductase N-terminal" evidence="1">
    <location>
        <begin position="5"/>
        <end position="125"/>
    </location>
</feature>
<sequence length="353" mass="38367">MSDVLKVGVIGAGGIAQGGHIPSFQKQPGVEVAAVADPNEAKLGEVVRKFQIGRSYRDYRDLLKEKDIKAVSICSPNFLHREQALAALKAGKHVLCEKPVAMNTAETEEILATARETGLKFMVGFPNRFSATSVFLKKLVEAGQLGEIYFARTGWIRRRGIPGLGGWFTTKSLSGGGPMIDIGVHMLDKAYWLMGAPRPVSVSGVTFQKFAEVATDGGWPPAHTRLGDNFEGTFDVEDLAAAFVRFENGAVLSLEVSWAANAEANRYWHFFGTRAGVREDFSGLKLFGEHSGIQTDTTPSLRDTSLFDEEMKSFLEAVRKDKPVLTTPAEILGVSRIIEGIYRSAAAGAEVKL</sequence>
<name>A0A1V5MH69_UNCT6</name>
<dbReference type="GO" id="GO:0000166">
    <property type="term" value="F:nucleotide binding"/>
    <property type="evidence" value="ECO:0007669"/>
    <property type="project" value="InterPro"/>
</dbReference>
<comment type="caution">
    <text evidence="3">The sequence shown here is derived from an EMBL/GenBank/DDBJ whole genome shotgun (WGS) entry which is preliminary data.</text>
</comment>
<dbReference type="EC" id="1.-.-.-" evidence="3"/>
<dbReference type="Pfam" id="PF22725">
    <property type="entry name" value="GFO_IDH_MocA_C3"/>
    <property type="match status" value="1"/>
</dbReference>
<dbReference type="SUPFAM" id="SSF55347">
    <property type="entry name" value="Glyceraldehyde-3-phosphate dehydrogenase-like, C-terminal domain"/>
    <property type="match status" value="1"/>
</dbReference>
<protein>
    <submittedName>
        <fullName evidence="3">Putative oxidoreductase YcjS</fullName>
        <ecNumber evidence="3">1.-.-.-</ecNumber>
    </submittedName>
</protein>
<dbReference type="Gene3D" id="3.30.360.10">
    <property type="entry name" value="Dihydrodipicolinate Reductase, domain 2"/>
    <property type="match status" value="1"/>
</dbReference>
<feature type="domain" description="GFO/IDH/MocA-like oxidoreductase" evidence="2">
    <location>
        <begin position="136"/>
        <end position="277"/>
    </location>
</feature>
<dbReference type="EMBL" id="MWAK01000084">
    <property type="protein sequence ID" value="OPZ92588.1"/>
    <property type="molecule type" value="Genomic_DNA"/>
</dbReference>
<organism evidence="3">
    <name type="scientific">candidate division TA06 bacterium ADurb.Bin417</name>
    <dbReference type="NCBI Taxonomy" id="1852828"/>
    <lineage>
        <taxon>Bacteria</taxon>
        <taxon>Bacteria division TA06</taxon>
    </lineage>
</organism>
<dbReference type="PANTHER" id="PTHR43377:SF1">
    <property type="entry name" value="BILIVERDIN REDUCTASE A"/>
    <property type="match status" value="1"/>
</dbReference>
<accession>A0A1V5MH69</accession>
<dbReference type="AlphaFoldDB" id="A0A1V5MH69"/>
<dbReference type="SUPFAM" id="SSF51735">
    <property type="entry name" value="NAD(P)-binding Rossmann-fold domains"/>
    <property type="match status" value="1"/>
</dbReference>
<dbReference type="Pfam" id="PF01408">
    <property type="entry name" value="GFO_IDH_MocA"/>
    <property type="match status" value="1"/>
</dbReference>